<sequence>MIMIVHPRMYGRILISAPISGLAAINALIVGALNADSRKQPSFWLVPLGLMPFSSMDRNVKDSSRLNGSSFCSRSDGFESVSSHNAKQHVSLVEWMNAILPDLCLPANVSDEELRDVLIDGSVLCRILRKIKPGSIFERDTKSHGGENVERFLYGMDEMGLPRFQVDDLEQGSMKKVLDCLSTLRMDFMMRFSRIDSSSSGWKSTGERGASANSTPKEERFRMLSSPPFGEHRRKLIPDSKTPNGVRNTSVISQAGHNFHDVFQLKHGSNTDLLAAKTSETMKSNSLDNAPVQSLLSVVNGILDEGVEMKSGAMPHRVACLLRKVVQEIERRICTQADHMRTQNNLYKRREENYQSRIRVLEALATGTRGETQIDKNKFEEETKAEEHEASKLVNEKEGIDQGVPNLRQRQDNRGIQQELQDRLNEALFLLTKSRARIKELEAMEANDGRNQQELENRPKESKSIVQEHDAMKIGGDELEDKKKETQSLLAESRERIKQLEAMNAEIGIRQRELENRFKEAQNLLKESRDRVKELEEMKGGSEEDLKDRLKEEPRARINELEASKVEEARGGQQELQNRVKEVESSLEESKARVKELEAMKVEGGGTQQDLERKLMVAVKVSTELKSQVKELEAKDAKARTTIQELEDRLKGAVSSLDESMSRVKDLEKRKAEAQITQSSLQESRTKVKELEALLKSKSEWWKKKQTFNQIFIEHQLGVLPEIKFASQEIKQEFRKIKESYSEEFNNLAKNYHPLLAENRKLHNELQELKGNIRVYCRIRPFLPGQKGKQSIIEYIGENGELTVANPAKPGKEGRRSFRFDKVYSQTSTQAQVFADTQPLIQSVLDGFNVCIFAYGQTGSGKTYTMTGPDGATEDEWGVNYRALKNLFTITQDRGSILQYEVSVQMVEPNGLAVPDASIEQVKSTEDVMRLMDIGLQNRAKSSTAMNERSSRSHSIVSIHTRGTDLKSGSSLRGSLHLVDLAGSERVDRSDVTGDRLKEAQHINKSLSALGDVVFALSQKAAHVPYRNSKLTQVLQSSLGGHAKTLMFVQMNPDATSFSETLSTLKFAERVSGVELGAAKSNKDNMESHELMDQVATLRESLAKKEEEIEALQKQVERKKSGFESVTRPPIETIIKAPSSSSTTNVSTSVAAFVVLLDLQTKRIICRGHERGGLYYLDPMSPVCPSALSAAVSPYQWQCHLGHPSSSSLRSLVPVASADFNYESCELGKHHRTSYPSRVETRSSSVFDLVHCDVWGPSRIEPRGSFKYFLILVDDYFRMTCQLNPTPLPAQTFVSPMHFAPPLLVYTRRHRPATAPETVPNTGSCPLPQSSSPPASEDPAPPDELPIVIRKVIPTSYQEALKHSLWRAAMDEKMRALLSRGTWILIADIFTKPLPMKRFSELCTKLDMINIYDPA</sequence>
<dbReference type="Gene3D" id="1.10.418.10">
    <property type="entry name" value="Calponin-like domain"/>
    <property type="match status" value="1"/>
</dbReference>
<evidence type="ECO:0000256" key="7">
    <source>
        <dbReference type="SAM" id="MobiDB-lite"/>
    </source>
</evidence>
<organism evidence="11">
    <name type="scientific">Salvia splendens</name>
    <name type="common">Scarlet sage</name>
    <dbReference type="NCBI Taxonomy" id="180675"/>
    <lineage>
        <taxon>Eukaryota</taxon>
        <taxon>Viridiplantae</taxon>
        <taxon>Streptophyta</taxon>
        <taxon>Embryophyta</taxon>
        <taxon>Tracheophyta</taxon>
        <taxon>Spermatophyta</taxon>
        <taxon>Magnoliopsida</taxon>
        <taxon>eudicotyledons</taxon>
        <taxon>Gunneridae</taxon>
        <taxon>Pentapetalae</taxon>
        <taxon>asterids</taxon>
        <taxon>lamiids</taxon>
        <taxon>Lamiales</taxon>
        <taxon>Lamiaceae</taxon>
        <taxon>Nepetoideae</taxon>
        <taxon>Mentheae</taxon>
        <taxon>Salviinae</taxon>
        <taxon>Salvia</taxon>
        <taxon>Salvia subgen. Calosphace</taxon>
        <taxon>core Calosphace</taxon>
    </lineage>
</organism>
<feature type="coiled-coil region" evidence="6">
    <location>
        <begin position="1088"/>
        <end position="1122"/>
    </location>
</feature>
<keyword evidence="3 5" id="KW-0067">ATP-binding</keyword>
<dbReference type="EMBL" id="PNBA02000006">
    <property type="protein sequence ID" value="KAG6421578.1"/>
    <property type="molecule type" value="Genomic_DNA"/>
</dbReference>
<comment type="similarity">
    <text evidence="1">Belongs to the TRAFAC class myosin-kinesin ATPase superfamily. Kinesin family. KIN-14 subfamily.</text>
</comment>
<evidence type="ECO:0000256" key="8">
    <source>
        <dbReference type="SAM" id="Phobius"/>
    </source>
</evidence>
<dbReference type="InterPro" id="IPR036961">
    <property type="entry name" value="Kinesin_motor_dom_sf"/>
</dbReference>
<feature type="region of interest" description="Disordered" evidence="7">
    <location>
        <begin position="1314"/>
        <end position="1341"/>
    </location>
</feature>
<evidence type="ECO:0000313" key="12">
    <source>
        <dbReference type="Proteomes" id="UP000298416"/>
    </source>
</evidence>
<feature type="domain" description="Kinesin motor" evidence="10">
    <location>
        <begin position="772"/>
        <end position="1074"/>
    </location>
</feature>
<dbReference type="PROSITE" id="PS50067">
    <property type="entry name" value="KINESIN_MOTOR_2"/>
    <property type="match status" value="1"/>
</dbReference>
<feature type="region of interest" description="Disordered" evidence="7">
    <location>
        <begin position="443"/>
        <end position="474"/>
    </location>
</feature>
<keyword evidence="8" id="KW-0472">Membrane</keyword>
<dbReference type="InterPro" id="IPR001752">
    <property type="entry name" value="Kinesin_motor_dom"/>
</dbReference>
<evidence type="ECO:0000259" key="10">
    <source>
        <dbReference type="PROSITE" id="PS50067"/>
    </source>
</evidence>
<keyword evidence="8" id="KW-0812">Transmembrane</keyword>
<dbReference type="InterPro" id="IPR001715">
    <property type="entry name" value="CH_dom"/>
</dbReference>
<feature type="binding site" evidence="5">
    <location>
        <begin position="856"/>
        <end position="863"/>
    </location>
    <ligand>
        <name>ATP</name>
        <dbReference type="ChEBI" id="CHEBI:30616"/>
    </ligand>
</feature>
<feature type="region of interest" description="Disordered" evidence="7">
    <location>
        <begin position="376"/>
        <end position="410"/>
    </location>
</feature>
<dbReference type="GO" id="GO:0007018">
    <property type="term" value="P:microtubule-based movement"/>
    <property type="evidence" value="ECO:0007669"/>
    <property type="project" value="InterPro"/>
</dbReference>
<dbReference type="SMART" id="SM00033">
    <property type="entry name" value="CH"/>
    <property type="match status" value="1"/>
</dbReference>
<evidence type="ECO:0000256" key="6">
    <source>
        <dbReference type="SAM" id="Coils"/>
    </source>
</evidence>
<dbReference type="GO" id="GO:0005524">
    <property type="term" value="F:ATP binding"/>
    <property type="evidence" value="ECO:0007669"/>
    <property type="project" value="UniProtKB-UniRule"/>
</dbReference>
<evidence type="ECO:0000256" key="5">
    <source>
        <dbReference type="PROSITE-ProRule" id="PRU00283"/>
    </source>
</evidence>
<feature type="domain" description="Calponin-homology (CH)" evidence="9">
    <location>
        <begin position="86"/>
        <end position="189"/>
    </location>
</feature>
<dbReference type="PRINTS" id="PR00380">
    <property type="entry name" value="KINESINHEAVY"/>
</dbReference>
<keyword evidence="4 5" id="KW-0505">Motor protein</keyword>
<reference evidence="11" key="2">
    <citation type="submission" date="2020-08" db="EMBL/GenBank/DDBJ databases">
        <title>Plant Genome Project.</title>
        <authorList>
            <person name="Zhang R.-G."/>
        </authorList>
    </citation>
    <scope>NUCLEOTIDE SEQUENCE</scope>
    <source>
        <strain evidence="11">Huo1</strain>
        <tissue evidence="11">Leaf</tissue>
    </source>
</reference>
<dbReference type="SUPFAM" id="SSF52540">
    <property type="entry name" value="P-loop containing nucleoside triphosphate hydrolases"/>
    <property type="match status" value="1"/>
</dbReference>
<feature type="compositionally biased region" description="Polar residues" evidence="7">
    <location>
        <begin position="1319"/>
        <end position="1329"/>
    </location>
</feature>
<keyword evidence="2 5" id="KW-0547">Nucleotide-binding</keyword>
<dbReference type="PANTHER" id="PTHR47972">
    <property type="entry name" value="KINESIN-LIKE PROTEIN KLP-3"/>
    <property type="match status" value="1"/>
</dbReference>
<accession>A0A8X8Y117</accession>
<dbReference type="PROSITE" id="PS50021">
    <property type="entry name" value="CH"/>
    <property type="match status" value="1"/>
</dbReference>
<reference evidence="11" key="1">
    <citation type="submission" date="2018-01" db="EMBL/GenBank/DDBJ databases">
        <authorList>
            <person name="Mao J.F."/>
        </authorList>
    </citation>
    <scope>NUCLEOTIDE SEQUENCE</scope>
    <source>
        <strain evidence="11">Huo1</strain>
        <tissue evidence="11">Leaf</tissue>
    </source>
</reference>
<evidence type="ECO:0000256" key="3">
    <source>
        <dbReference type="ARBA" id="ARBA00022840"/>
    </source>
</evidence>
<dbReference type="Pfam" id="PF16796">
    <property type="entry name" value="Microtub_bd"/>
    <property type="match status" value="1"/>
</dbReference>
<keyword evidence="6" id="KW-0175">Coiled coil</keyword>
<dbReference type="GO" id="GO:0003777">
    <property type="term" value="F:microtubule motor activity"/>
    <property type="evidence" value="ECO:0007669"/>
    <property type="project" value="InterPro"/>
</dbReference>
<dbReference type="Gene3D" id="3.40.850.10">
    <property type="entry name" value="Kinesin motor domain"/>
    <property type="match status" value="2"/>
</dbReference>
<dbReference type="InterPro" id="IPR036872">
    <property type="entry name" value="CH_dom_sf"/>
</dbReference>
<name>A0A8X8Y117_SALSN</name>
<dbReference type="Pfam" id="PF00225">
    <property type="entry name" value="Kinesin"/>
    <property type="match status" value="1"/>
</dbReference>
<feature type="transmembrane region" description="Helical" evidence="8">
    <location>
        <begin position="12"/>
        <end position="33"/>
    </location>
</feature>
<dbReference type="GO" id="GO:0015630">
    <property type="term" value="C:microtubule cytoskeleton"/>
    <property type="evidence" value="ECO:0007669"/>
    <property type="project" value="TreeGrafter"/>
</dbReference>
<keyword evidence="12" id="KW-1185">Reference proteome</keyword>
<dbReference type="InterPro" id="IPR019821">
    <property type="entry name" value="Kinesin_motor_CS"/>
</dbReference>
<proteinExistence type="inferred from homology"/>
<evidence type="ECO:0000313" key="11">
    <source>
        <dbReference type="EMBL" id="KAG6421578.1"/>
    </source>
</evidence>
<dbReference type="GO" id="GO:0008017">
    <property type="term" value="F:microtubule binding"/>
    <property type="evidence" value="ECO:0007669"/>
    <property type="project" value="InterPro"/>
</dbReference>
<evidence type="ECO:0008006" key="13">
    <source>
        <dbReference type="Google" id="ProtNLM"/>
    </source>
</evidence>
<dbReference type="PROSITE" id="PS00411">
    <property type="entry name" value="KINESIN_MOTOR_1"/>
    <property type="match status" value="1"/>
</dbReference>
<evidence type="ECO:0000259" key="9">
    <source>
        <dbReference type="PROSITE" id="PS50021"/>
    </source>
</evidence>
<keyword evidence="8" id="KW-1133">Transmembrane helix</keyword>
<dbReference type="InterPro" id="IPR031852">
    <property type="entry name" value="Vik1/Cik1_MT-bd"/>
</dbReference>
<comment type="caution">
    <text evidence="11">The sequence shown here is derived from an EMBL/GenBank/DDBJ whole genome shotgun (WGS) entry which is preliminary data.</text>
</comment>
<dbReference type="Proteomes" id="UP000298416">
    <property type="component" value="Unassembled WGS sequence"/>
</dbReference>
<evidence type="ECO:0000256" key="1">
    <source>
        <dbReference type="ARBA" id="ARBA00010899"/>
    </source>
</evidence>
<dbReference type="Pfam" id="PF00307">
    <property type="entry name" value="CH"/>
    <property type="match status" value="1"/>
</dbReference>
<protein>
    <recommendedName>
        <fullName evidence="13">Kinesin family member C1</fullName>
    </recommendedName>
</protein>
<dbReference type="PANTHER" id="PTHR47972:SF50">
    <property type="entry name" value="KINESIN-LIKE PROTEIN KIN-14P"/>
    <property type="match status" value="1"/>
</dbReference>
<evidence type="ECO:0000256" key="2">
    <source>
        <dbReference type="ARBA" id="ARBA00022741"/>
    </source>
</evidence>
<gene>
    <name evidence="11" type="ORF">SASPL_118135</name>
</gene>
<dbReference type="FunFam" id="3.40.850.10:FF:000178">
    <property type="entry name" value="Kinesin-related protein3"/>
    <property type="match status" value="1"/>
</dbReference>
<evidence type="ECO:0000256" key="4">
    <source>
        <dbReference type="ARBA" id="ARBA00023175"/>
    </source>
</evidence>
<feature type="coiled-coil region" evidence="6">
    <location>
        <begin position="629"/>
        <end position="684"/>
    </location>
</feature>
<dbReference type="SUPFAM" id="SSF47576">
    <property type="entry name" value="Calponin-homology domain, CH-domain"/>
    <property type="match status" value="1"/>
</dbReference>
<feature type="compositionally biased region" description="Basic and acidic residues" evidence="7">
    <location>
        <begin position="376"/>
        <end position="400"/>
    </location>
</feature>
<dbReference type="InterPro" id="IPR027640">
    <property type="entry name" value="Kinesin-like_fam"/>
</dbReference>
<dbReference type="SMART" id="SM00129">
    <property type="entry name" value="KISc"/>
    <property type="match status" value="1"/>
</dbReference>
<feature type="region of interest" description="Disordered" evidence="7">
    <location>
        <begin position="198"/>
        <end position="245"/>
    </location>
</feature>
<dbReference type="InterPro" id="IPR027417">
    <property type="entry name" value="P-loop_NTPase"/>
</dbReference>